<dbReference type="GO" id="GO:0003676">
    <property type="term" value="F:nucleic acid binding"/>
    <property type="evidence" value="ECO:0007669"/>
    <property type="project" value="InterPro"/>
</dbReference>
<evidence type="ECO:0000313" key="3">
    <source>
        <dbReference type="EMBL" id="CAC5417671.1"/>
    </source>
</evidence>
<keyword evidence="4" id="KW-1185">Reference proteome</keyword>
<dbReference type="SUPFAM" id="SSF54160">
    <property type="entry name" value="Chromo domain-like"/>
    <property type="match status" value="1"/>
</dbReference>
<protein>
    <recommendedName>
        <fullName evidence="2">Chromo domain-containing protein</fullName>
    </recommendedName>
</protein>
<dbReference type="PANTHER" id="PTHR48475">
    <property type="entry name" value="RIBONUCLEASE H"/>
    <property type="match status" value="1"/>
</dbReference>
<proteinExistence type="predicted"/>
<name>A0A6J8EF31_MYTCO</name>
<organism evidence="3 4">
    <name type="scientific">Mytilus coruscus</name>
    <name type="common">Sea mussel</name>
    <dbReference type="NCBI Taxonomy" id="42192"/>
    <lineage>
        <taxon>Eukaryota</taxon>
        <taxon>Metazoa</taxon>
        <taxon>Spiralia</taxon>
        <taxon>Lophotrochozoa</taxon>
        <taxon>Mollusca</taxon>
        <taxon>Bivalvia</taxon>
        <taxon>Autobranchia</taxon>
        <taxon>Pteriomorphia</taxon>
        <taxon>Mytilida</taxon>
        <taxon>Mytiloidea</taxon>
        <taxon>Mytilidae</taxon>
        <taxon>Mytilinae</taxon>
        <taxon>Mytilus</taxon>
    </lineage>
</organism>
<feature type="domain" description="Chromo" evidence="2">
    <location>
        <begin position="222"/>
        <end position="257"/>
    </location>
</feature>
<feature type="compositionally biased region" description="Low complexity" evidence="1">
    <location>
        <begin position="165"/>
        <end position="175"/>
    </location>
</feature>
<evidence type="ECO:0000259" key="2">
    <source>
        <dbReference type="PROSITE" id="PS50013"/>
    </source>
</evidence>
<dbReference type="OrthoDB" id="115435at2759"/>
<dbReference type="InterPro" id="IPR016197">
    <property type="entry name" value="Chromo-like_dom_sf"/>
</dbReference>
<evidence type="ECO:0000256" key="1">
    <source>
        <dbReference type="SAM" id="MobiDB-lite"/>
    </source>
</evidence>
<dbReference type="Gene3D" id="3.40.50.1110">
    <property type="entry name" value="SGNH hydrolase"/>
    <property type="match status" value="1"/>
</dbReference>
<dbReference type="EMBL" id="CACVKT020008787">
    <property type="protein sequence ID" value="CAC5417671.1"/>
    <property type="molecule type" value="Genomic_DNA"/>
</dbReference>
<dbReference type="CDD" id="cd00024">
    <property type="entry name" value="CD_CSD"/>
    <property type="match status" value="1"/>
</dbReference>
<feature type="compositionally biased region" description="Basic and acidic residues" evidence="1">
    <location>
        <begin position="199"/>
        <end position="214"/>
    </location>
</feature>
<dbReference type="InterPro" id="IPR036514">
    <property type="entry name" value="SGNH_hydro_sf"/>
</dbReference>
<evidence type="ECO:0000313" key="4">
    <source>
        <dbReference type="Proteomes" id="UP000507470"/>
    </source>
</evidence>
<dbReference type="InterPro" id="IPR000953">
    <property type="entry name" value="Chromo/chromo_shadow_dom"/>
</dbReference>
<dbReference type="PROSITE" id="PS50013">
    <property type="entry name" value="CHROMO_2"/>
    <property type="match status" value="1"/>
</dbReference>
<dbReference type="Gene3D" id="3.30.420.10">
    <property type="entry name" value="Ribonuclease H-like superfamily/Ribonuclease H"/>
    <property type="match status" value="1"/>
</dbReference>
<accession>A0A6J8EF31</accession>
<dbReference type="Gene3D" id="2.40.50.40">
    <property type="match status" value="1"/>
</dbReference>
<dbReference type="SUPFAM" id="SSF52266">
    <property type="entry name" value="SGNH hydrolase"/>
    <property type="match status" value="1"/>
</dbReference>
<sequence length="697" mass="80665">MNSTIGQILRTYCDQNQMNWADLIPSVMMAIRMSPNTESTGFSPYHMIFGKEMNIPFDISMLPKDNMSKSAKEHLHQLIDHLKIVKEVCKQNLQKSQEKSKQYYDKRSKEPDFRTGDRVLLQCMKVPKGLSRKLHPKWIGPYYITNDKPYEDPRNVREPVRRINNDINDNNSQNDDSIDIDKNDDEIQLPNNVDDENLEQDKQNDTDKNDHTQSETDDDSDFLAEKLVAKKKRNGKNYYSVKWVGYKKTTWVAEEDIGEVTALPVPVNTSLHATQLMDAPEYLALSNDKKTYLSLTSQQVMKCKNYNNNMYCPLLQSFSVSEDSCLVSIFNNDKHKVQSLCDFRFLHSKITPKIMYLKSSAIVVYKIPQISVDCSGKQIIHQGCDFCIMNIPCQCSIATKLLNYPPSITSCKRSNNITVVHPINLALLQQFFTSKQLTEINGSSTFVEKMNINVPDFKIYNHSYSSFLVKDQKEHLSLKKMAKVAKKERVISQDLTEPLLDGQIDIERAKLEELANIAYQRLHTVQEPKIVYIMAGIPDICIKSKAPAYEESFYNLDDSNKLLSVQNILIQTRTKLESINCKVVFVTITTMSFHDWNIHRLRCHKISKLIYLNQYVDMQNKLNSVLHQLNKFITASNEDNNVVTPFLHTYVHKIMGKRHYDSYSKLVDGVHPSAALAEKWRKYFKRIMKINERILFE</sequence>
<dbReference type="PANTHER" id="PTHR48475:SF1">
    <property type="entry name" value="RNASE H TYPE-1 DOMAIN-CONTAINING PROTEIN"/>
    <property type="match status" value="1"/>
</dbReference>
<feature type="region of interest" description="Disordered" evidence="1">
    <location>
        <begin position="161"/>
        <end position="220"/>
    </location>
</feature>
<dbReference type="Proteomes" id="UP000507470">
    <property type="component" value="Unassembled WGS sequence"/>
</dbReference>
<feature type="compositionally biased region" description="Acidic residues" evidence="1">
    <location>
        <begin position="176"/>
        <end position="198"/>
    </location>
</feature>
<gene>
    <name evidence="3" type="ORF">MCOR_50160</name>
</gene>
<dbReference type="AlphaFoldDB" id="A0A6J8EF31"/>
<dbReference type="InterPro" id="IPR036397">
    <property type="entry name" value="RNaseH_sf"/>
</dbReference>
<reference evidence="3 4" key="1">
    <citation type="submission" date="2020-06" db="EMBL/GenBank/DDBJ databases">
        <authorList>
            <person name="Li R."/>
            <person name="Bekaert M."/>
        </authorList>
    </citation>
    <scope>NUCLEOTIDE SEQUENCE [LARGE SCALE GENOMIC DNA]</scope>
    <source>
        <strain evidence="4">wild</strain>
    </source>
</reference>